<dbReference type="Pfam" id="PF20251">
    <property type="entry name" value="Big_14"/>
    <property type="match status" value="1"/>
</dbReference>
<feature type="transmembrane region" description="Helical" evidence="2">
    <location>
        <begin position="116"/>
        <end position="138"/>
    </location>
</feature>
<evidence type="ECO:0000259" key="3">
    <source>
        <dbReference type="Pfam" id="PF05569"/>
    </source>
</evidence>
<dbReference type="PANTHER" id="PTHR34978">
    <property type="entry name" value="POSSIBLE SENSOR-TRANSDUCER PROTEIN BLAR"/>
    <property type="match status" value="1"/>
</dbReference>
<evidence type="ECO:0000313" key="6">
    <source>
        <dbReference type="Proteomes" id="UP000266172"/>
    </source>
</evidence>
<dbReference type="PANTHER" id="PTHR34978:SF3">
    <property type="entry name" value="SLR0241 PROTEIN"/>
    <property type="match status" value="1"/>
</dbReference>
<keyword evidence="2" id="KW-1133">Transmembrane helix</keyword>
<feature type="transmembrane region" description="Helical" evidence="2">
    <location>
        <begin position="208"/>
        <end position="229"/>
    </location>
</feature>
<evidence type="ECO:0000259" key="4">
    <source>
        <dbReference type="Pfam" id="PF20251"/>
    </source>
</evidence>
<evidence type="ECO:0000313" key="5">
    <source>
        <dbReference type="EMBL" id="RGS39437.1"/>
    </source>
</evidence>
<dbReference type="AlphaFoldDB" id="A0A395VAQ1"/>
<dbReference type="Pfam" id="PF05569">
    <property type="entry name" value="Peptidase_M56"/>
    <property type="match status" value="1"/>
</dbReference>
<proteinExistence type="predicted"/>
<gene>
    <name evidence="5" type="ORF">DWX93_10795</name>
</gene>
<accession>A0A395VAQ1</accession>
<feature type="region of interest" description="Disordered" evidence="1">
    <location>
        <begin position="428"/>
        <end position="464"/>
    </location>
</feature>
<dbReference type="RefSeq" id="WP_118097659.1">
    <property type="nucleotide sequence ID" value="NZ_CAUGCI010000005.1"/>
</dbReference>
<feature type="transmembrane region" description="Helical" evidence="2">
    <location>
        <begin position="293"/>
        <end position="312"/>
    </location>
</feature>
<feature type="compositionally biased region" description="Polar residues" evidence="1">
    <location>
        <begin position="436"/>
        <end position="454"/>
    </location>
</feature>
<dbReference type="InterPro" id="IPR008756">
    <property type="entry name" value="Peptidase_M56"/>
</dbReference>
<comment type="caution">
    <text evidence="5">The sequence shown here is derived from an EMBL/GenBank/DDBJ whole genome shotgun (WGS) entry which is preliminary data.</text>
</comment>
<keyword evidence="2" id="KW-0472">Membrane</keyword>
<dbReference type="Proteomes" id="UP000266172">
    <property type="component" value="Unassembled WGS sequence"/>
</dbReference>
<dbReference type="InterPro" id="IPR046878">
    <property type="entry name" value="Big_14"/>
</dbReference>
<evidence type="ECO:0000256" key="2">
    <source>
        <dbReference type="SAM" id="Phobius"/>
    </source>
</evidence>
<feature type="transmembrane region" description="Helical" evidence="2">
    <location>
        <begin position="6"/>
        <end position="29"/>
    </location>
</feature>
<feature type="domain" description="Peptidase M56" evidence="3">
    <location>
        <begin position="7"/>
        <end position="285"/>
    </location>
</feature>
<name>A0A395VAQ1_9FIRM</name>
<dbReference type="InterPro" id="IPR052173">
    <property type="entry name" value="Beta-lactam_resp_regulator"/>
</dbReference>
<evidence type="ECO:0000256" key="1">
    <source>
        <dbReference type="SAM" id="MobiDB-lite"/>
    </source>
</evidence>
<sequence length="879" mass="99694">MGEIFLKLLNLSITASWLILAVLCIRLIFRKIPKWITCLLWGVVAIRLIFPFSIESGFSLQPSAEPIRTSTMVEGELIPYVPSVDSNIGVVENTVNPLLAEAFAYQETESVAPLQIATGIAGSVWLCGMVVLLIFALVSMIKLLLCVREAVCYKENIYICDTVKSPFILGIIKPRIYLSSAINEEKMDFILAHERAHLRRKDHLWKPFGYLLLCIYWFNPLCWIAYIMLCKDIELACDEKVIKDMSFGDKKEYSRVLLSCATQRRLVSVCPLAFGEVGVKERVKTVLNYKRPAFWITILAIIVCIIVAICFLTNPQKEYSVRITIPASSTEEIVYQEDFFYSGEEISPTSNKITISLSEGMGDTEVVLKPIEVKEENVYEPIYITHGMPVKLDVEKGAWYKIGVNMQNPTAEDIDVYVTVRGVEVRIESKTKGENDSNGESAEEQNSVTPQNLERPQEPDANEDEVYEELNRVVSTIGLENAYPWNNTVEFKPNADVLIKMASDGSGRFEIYGILSEKYGSYGLLLNDWIGGEQNWNFALVPWYYSGNPSEQPILESDGKGRYIFAYVYDYDDVPLWHECVLDCGYDTGHMELIPENEYRAMLLEEEQTALPFESQGENGNNPEEKPIAPTAMVDTSVIASIVVTNGNTGEKITITGEDTNSQEYYNYQYLLKLYSQLDFTAECAENARVGYQYSMKLQDAEGNKLQSVTPYKDGLTVDSFFYQYGLADNGADASLRLMEYLEHIFYPEKTSMAMSFNEAPVNTLPDVTMIMIKYKNYEGDIEIINGSDGELQTGEWFCIQKWEEGSWHRVDELIDGIWKEVAYRLPAGETAVLQTSWKTLFGELPPGKYRIIKKVYVEAADRTDIHYLAAEFEINKNN</sequence>
<keyword evidence="2" id="KW-0812">Transmembrane</keyword>
<dbReference type="CDD" id="cd07341">
    <property type="entry name" value="M56_BlaR1_MecR1_like"/>
    <property type="match status" value="1"/>
</dbReference>
<reference evidence="5 6" key="1">
    <citation type="submission" date="2018-08" db="EMBL/GenBank/DDBJ databases">
        <title>A genome reference for cultivated species of the human gut microbiota.</title>
        <authorList>
            <person name="Zou Y."/>
            <person name="Xue W."/>
            <person name="Luo G."/>
        </authorList>
    </citation>
    <scope>NUCLEOTIDE SEQUENCE [LARGE SCALE GENOMIC DNA]</scope>
    <source>
        <strain evidence="5 6">AF22-12AC</strain>
    </source>
</reference>
<dbReference type="EMBL" id="QRVL01000009">
    <property type="protein sequence ID" value="RGS39437.1"/>
    <property type="molecule type" value="Genomic_DNA"/>
</dbReference>
<protein>
    <submittedName>
        <fullName evidence="5">Uncharacterized protein</fullName>
    </submittedName>
</protein>
<organism evidence="5 6">
    <name type="scientific">Roseburia hominis</name>
    <dbReference type="NCBI Taxonomy" id="301301"/>
    <lineage>
        <taxon>Bacteria</taxon>
        <taxon>Bacillati</taxon>
        <taxon>Bacillota</taxon>
        <taxon>Clostridia</taxon>
        <taxon>Lachnospirales</taxon>
        <taxon>Lachnospiraceae</taxon>
        <taxon>Roseburia</taxon>
    </lineage>
</organism>
<feature type="domain" description="Bacterial Ig-like" evidence="4">
    <location>
        <begin position="775"/>
        <end position="865"/>
    </location>
</feature>